<keyword evidence="1" id="KW-0472">Membrane</keyword>
<organism evidence="2 3">
    <name type="scientific">Solitalea koreensis</name>
    <dbReference type="NCBI Taxonomy" id="543615"/>
    <lineage>
        <taxon>Bacteria</taxon>
        <taxon>Pseudomonadati</taxon>
        <taxon>Bacteroidota</taxon>
        <taxon>Sphingobacteriia</taxon>
        <taxon>Sphingobacteriales</taxon>
        <taxon>Sphingobacteriaceae</taxon>
        <taxon>Solitalea</taxon>
    </lineage>
</organism>
<keyword evidence="1" id="KW-0812">Transmembrane</keyword>
<dbReference type="AlphaFoldDB" id="A0A521DKT6"/>
<sequence length="171" mass="19411">MGIEFKDSVRYYGLILQLIGMFAVIKSIIVKLNLFQSEGVIKLICGYFKSFPRSGKIRNIEGQIVTPPSDEELNVHDKLNTNEENLEKIITHFSEEISDIRTKLLDTKHSMGELKMELNEMNNQHSFVITKTNNLVKNSIVDIGWDPMGVIILIFGVILSTISEIICVLLK</sequence>
<gene>
    <name evidence="2" type="ORF">SAMN06265350_107102</name>
</gene>
<dbReference type="EMBL" id="FXSZ01000007">
    <property type="protein sequence ID" value="SMO72306.1"/>
    <property type="molecule type" value="Genomic_DNA"/>
</dbReference>
<reference evidence="2 3" key="1">
    <citation type="submission" date="2017-05" db="EMBL/GenBank/DDBJ databases">
        <authorList>
            <person name="Varghese N."/>
            <person name="Submissions S."/>
        </authorList>
    </citation>
    <scope>NUCLEOTIDE SEQUENCE [LARGE SCALE GENOMIC DNA]</scope>
    <source>
        <strain evidence="2 3">DSM 21342</strain>
    </source>
</reference>
<keyword evidence="3" id="KW-1185">Reference proteome</keyword>
<name>A0A521DKT6_9SPHI</name>
<feature type="transmembrane region" description="Helical" evidence="1">
    <location>
        <begin position="148"/>
        <end position="170"/>
    </location>
</feature>
<keyword evidence="1" id="KW-1133">Transmembrane helix</keyword>
<dbReference type="Proteomes" id="UP000315971">
    <property type="component" value="Unassembled WGS sequence"/>
</dbReference>
<accession>A0A521DKT6</accession>
<protein>
    <submittedName>
        <fullName evidence="2">Uncharacterized protein</fullName>
    </submittedName>
</protein>
<proteinExistence type="predicted"/>
<feature type="transmembrane region" description="Helical" evidence="1">
    <location>
        <begin position="12"/>
        <end position="30"/>
    </location>
</feature>
<evidence type="ECO:0000313" key="3">
    <source>
        <dbReference type="Proteomes" id="UP000315971"/>
    </source>
</evidence>
<evidence type="ECO:0000256" key="1">
    <source>
        <dbReference type="SAM" id="Phobius"/>
    </source>
</evidence>
<evidence type="ECO:0000313" key="2">
    <source>
        <dbReference type="EMBL" id="SMO72306.1"/>
    </source>
</evidence>